<dbReference type="Proteomes" id="UP000199318">
    <property type="component" value="Unassembled WGS sequence"/>
</dbReference>
<dbReference type="AlphaFoldDB" id="A0A1H9RBF1"/>
<keyword evidence="2" id="KW-1185">Reference proteome</keyword>
<dbReference type="RefSeq" id="WP_093072114.1">
    <property type="nucleotide sequence ID" value="NZ_FOGV01000004.1"/>
</dbReference>
<proteinExistence type="predicted"/>
<protein>
    <recommendedName>
        <fullName evidence="3">Cellobiose phosphorylase</fullName>
    </recommendedName>
</protein>
<dbReference type="SUPFAM" id="SSF48208">
    <property type="entry name" value="Six-hairpin glycosidases"/>
    <property type="match status" value="1"/>
</dbReference>
<name>A0A1H9RBF1_9BACI</name>
<dbReference type="InterPro" id="IPR008928">
    <property type="entry name" value="6-hairpin_glycosidase_sf"/>
</dbReference>
<reference evidence="2" key="1">
    <citation type="submission" date="2016-10" db="EMBL/GenBank/DDBJ databases">
        <authorList>
            <person name="de Groot N.N."/>
        </authorList>
    </citation>
    <scope>NUCLEOTIDE SEQUENCE [LARGE SCALE GENOMIC DNA]</scope>
    <source>
        <strain evidence="2">10nlg</strain>
    </source>
</reference>
<accession>A0A1H9RBF1</accession>
<evidence type="ECO:0000313" key="1">
    <source>
        <dbReference type="EMBL" id="SER69947.1"/>
    </source>
</evidence>
<sequence>MKTTHSQKPYQLHDDRSFEFHQFPYQPPFASFLPGIAGPTGIPIWAFYVNRGQGIASFGVQDKDHALMEFFPADKSYQNVYTQGFRTFVKYSENGETAVIEPFSPASAADPDVTENMRVSENLLQLDYHHRTKELAMTVKYFVLPSSPVGALVRKVTLKQTGSGSKTLEVLDGIPSILPAGVPNSAYKELGNTLKSWFDVQYTNEGFPFYTLRGSMGDSAEVHDVLDGHFYASLAWQKDAGEKRLQPIVDRELIFGADTSLSQPTVFRTESLQAIQQKSEQTVNRTSAAFSAVEAELTADQPLELWSVAGYAARKEVFETFTDTSVTRSFFTDKEAEAETITDPLTEPVETKSGQPYFDAYARQSYLDNGLRGGFPHRFTDGDNQSVYYLYSRKHGDLERDYNFFSISPEFYSQGNGNYRDINQNRRCDIFFEPAVYDANVVQFMNLIQLDGYNPLEIRGVRFRLSDDNARLHAEKATTDGKSQQKLQQYFTGTFTPGELYRYVTDENIELLQPFHAFISAVMADAEEEHQAAHKEGFWTDHWTYNLDLIESFLNIYPDHEETFFFERKYMYYNSPARVLPRSERLSLENGHVRQYKAVVESEEPMEQDWIHDQFGCGKPYRTNLFSKLLHLALLKTATMAPYGLGIEMEAGKPGWNDSLNGLPGMLGAGTSELLELRRLIGILEPVAHSGEAVLPKEAAVLSNALLSAVNDPALSETERWDKITTAKENYRETIIGGISGEEIAFSTESLTELIHVMKIRVERGIEQAEAYKTPIPTYFYFEAAENAAIDEIISGKALKPKAVSNFLEGAVKQLKVAANEKKAETIYNAVRESAIYDEKLGMYHTSESLANEPAELGRVRSFTPGWLENESIFLHMEYKYLLEILKSGLTEAFYRDIETALIPFLDPAVYGRSTLENSSFIASSANPDPDSHGRGFVARLSGSTVEFLQMRQVMLTGEKLFSIENGELTFRLEPKLIDWMFTDGGKLQFKLLGSCEVTYLNPARKSTFGANGAAPASYELTYKNGETAVCEQDFLPAQEAKALRNGDITKMNITLA</sequence>
<organism evidence="1 2">
    <name type="scientific">Salisediminibacterium halotolerans</name>
    <dbReference type="NCBI Taxonomy" id="517425"/>
    <lineage>
        <taxon>Bacteria</taxon>
        <taxon>Bacillati</taxon>
        <taxon>Bacillota</taxon>
        <taxon>Bacilli</taxon>
        <taxon>Bacillales</taxon>
        <taxon>Bacillaceae</taxon>
        <taxon>Salisediminibacterium</taxon>
    </lineage>
</organism>
<gene>
    <name evidence="1" type="ORF">SAMN05444126_10487</name>
</gene>
<evidence type="ECO:0008006" key="3">
    <source>
        <dbReference type="Google" id="ProtNLM"/>
    </source>
</evidence>
<comment type="caution">
    <text evidence="1">The sequence shown here is derived from an EMBL/GenBank/DDBJ whole genome shotgun (WGS) entry which is preliminary data.</text>
</comment>
<dbReference type="STRING" id="1464123.SAMN05444126_10487"/>
<dbReference type="OrthoDB" id="38684at2"/>
<dbReference type="EMBL" id="FOGV01000004">
    <property type="protein sequence ID" value="SER69947.1"/>
    <property type="molecule type" value="Genomic_DNA"/>
</dbReference>
<evidence type="ECO:0000313" key="2">
    <source>
        <dbReference type="Proteomes" id="UP000199318"/>
    </source>
</evidence>
<dbReference type="GO" id="GO:0005975">
    <property type="term" value="P:carbohydrate metabolic process"/>
    <property type="evidence" value="ECO:0007669"/>
    <property type="project" value="InterPro"/>
</dbReference>